<evidence type="ECO:0000256" key="3">
    <source>
        <dbReference type="ARBA" id="ARBA00022630"/>
    </source>
</evidence>
<dbReference type="Pfam" id="PF02770">
    <property type="entry name" value="Acyl-CoA_dh_M"/>
    <property type="match status" value="1"/>
</dbReference>
<dbReference type="InterPro" id="IPR009075">
    <property type="entry name" value="AcylCo_DH/oxidase_C"/>
</dbReference>
<dbReference type="NCBIfam" id="NF008997">
    <property type="entry name" value="PRK12341.1"/>
    <property type="match status" value="1"/>
</dbReference>
<dbReference type="InterPro" id="IPR036250">
    <property type="entry name" value="AcylCo_DH-like_C"/>
</dbReference>
<dbReference type="AlphaFoldDB" id="A0A619I3C7"/>
<dbReference type="EMBL" id="AALAOU010000022">
    <property type="protein sequence ID" value="ECX6661792.1"/>
    <property type="molecule type" value="Genomic_DNA"/>
</dbReference>
<dbReference type="Pfam" id="PF02771">
    <property type="entry name" value="Acyl-CoA_dh_N"/>
    <property type="match status" value="1"/>
</dbReference>
<dbReference type="FunFam" id="1.20.140.10:FF:000001">
    <property type="entry name" value="Acyl-CoA dehydrogenase"/>
    <property type="match status" value="1"/>
</dbReference>
<evidence type="ECO:0000256" key="5">
    <source>
        <dbReference type="ARBA" id="ARBA00023002"/>
    </source>
</evidence>
<dbReference type="Gene3D" id="1.20.140.10">
    <property type="entry name" value="Butyryl-CoA Dehydrogenase, subunit A, domain 3"/>
    <property type="match status" value="1"/>
</dbReference>
<feature type="domain" description="Acyl-CoA dehydrogenase/oxidase C-terminal" evidence="7">
    <location>
        <begin position="227"/>
        <end position="376"/>
    </location>
</feature>
<feature type="domain" description="Acyl-CoA dehydrogenase/oxidase N-terminal" evidence="9">
    <location>
        <begin position="6"/>
        <end position="104"/>
    </location>
</feature>
<keyword evidence="3 6" id="KW-0285">Flavoprotein</keyword>
<dbReference type="InterPro" id="IPR037069">
    <property type="entry name" value="AcylCoA_DH/ox_N_sf"/>
</dbReference>
<evidence type="ECO:0000256" key="6">
    <source>
        <dbReference type="RuleBase" id="RU362125"/>
    </source>
</evidence>
<dbReference type="InterPro" id="IPR013786">
    <property type="entry name" value="AcylCoA_DH/ox_N"/>
</dbReference>
<evidence type="ECO:0000259" key="7">
    <source>
        <dbReference type="Pfam" id="PF00441"/>
    </source>
</evidence>
<evidence type="ECO:0000256" key="4">
    <source>
        <dbReference type="ARBA" id="ARBA00022827"/>
    </source>
</evidence>
<dbReference type="Gene3D" id="2.40.110.10">
    <property type="entry name" value="Butyryl-CoA Dehydrogenase, subunit A, domain 2"/>
    <property type="match status" value="1"/>
</dbReference>
<dbReference type="FunFam" id="2.40.110.10:FF:000002">
    <property type="entry name" value="Acyl-CoA dehydrogenase fadE12"/>
    <property type="match status" value="1"/>
</dbReference>
<dbReference type="PROSITE" id="PS00073">
    <property type="entry name" value="ACYL_COA_DH_2"/>
    <property type="match status" value="1"/>
</dbReference>
<dbReference type="InterPro" id="IPR046373">
    <property type="entry name" value="Acyl-CoA_Oxase/DH_mid-dom_sf"/>
</dbReference>
<evidence type="ECO:0000256" key="2">
    <source>
        <dbReference type="ARBA" id="ARBA00009347"/>
    </source>
</evidence>
<evidence type="ECO:0000313" key="10">
    <source>
        <dbReference type="EMBL" id="ECX6661792.1"/>
    </source>
</evidence>
<dbReference type="InterPro" id="IPR009100">
    <property type="entry name" value="AcylCoA_DH/oxidase_NM_dom_sf"/>
</dbReference>
<dbReference type="SUPFAM" id="SSF47203">
    <property type="entry name" value="Acyl-CoA dehydrogenase C-terminal domain-like"/>
    <property type="match status" value="1"/>
</dbReference>
<dbReference type="PIRSF" id="PIRSF016578">
    <property type="entry name" value="HsaA"/>
    <property type="match status" value="1"/>
</dbReference>
<dbReference type="PANTHER" id="PTHR43884">
    <property type="entry name" value="ACYL-COA DEHYDROGENASE"/>
    <property type="match status" value="1"/>
</dbReference>
<keyword evidence="4 6" id="KW-0274">FAD</keyword>
<dbReference type="EC" id="1.3.8.-" evidence="10"/>
<dbReference type="CDD" id="cd00567">
    <property type="entry name" value="ACAD"/>
    <property type="match status" value="1"/>
</dbReference>
<gene>
    <name evidence="10" type="ORF">F6X26_23035</name>
</gene>
<dbReference type="PANTHER" id="PTHR43884:SF37">
    <property type="entry name" value="ACYL-COA DEHYDROGENASE"/>
    <property type="match status" value="1"/>
</dbReference>
<dbReference type="Gene3D" id="1.10.540.10">
    <property type="entry name" value="Acyl-CoA dehydrogenase/oxidase, N-terminal domain"/>
    <property type="match status" value="1"/>
</dbReference>
<reference evidence="10" key="1">
    <citation type="submission" date="2019-09" db="EMBL/GenBank/DDBJ databases">
        <authorList>
            <consortium name="PulseNet: The National Subtyping Network for Foodborne Disease Surveillance"/>
            <person name="Tarr C.L."/>
            <person name="Trees E."/>
            <person name="Katz L.S."/>
            <person name="Carleton-Romer H.A."/>
            <person name="Stroika S."/>
            <person name="Kucerova Z."/>
            <person name="Roache K.F."/>
            <person name="Sabol A.L."/>
            <person name="Besser J."/>
            <person name="Gerner-Smidt P."/>
        </authorList>
    </citation>
    <scope>NUCLEOTIDE SEQUENCE</scope>
    <source>
        <strain evidence="10">PNUSAS101199</strain>
    </source>
</reference>
<comment type="similarity">
    <text evidence="2 6">Belongs to the acyl-CoA dehydrogenase family.</text>
</comment>
<dbReference type="Pfam" id="PF00441">
    <property type="entry name" value="Acyl-CoA_dh_1"/>
    <property type="match status" value="1"/>
</dbReference>
<dbReference type="GO" id="GO:0003995">
    <property type="term" value="F:acyl-CoA dehydrogenase activity"/>
    <property type="evidence" value="ECO:0007669"/>
    <property type="project" value="InterPro"/>
</dbReference>
<proteinExistence type="inferred from homology"/>
<name>A0A619I3C7_SALER</name>
<feature type="domain" description="Acyl-CoA oxidase/dehydrogenase middle" evidence="8">
    <location>
        <begin position="120"/>
        <end position="215"/>
    </location>
</feature>
<dbReference type="InterPro" id="IPR006091">
    <property type="entry name" value="Acyl-CoA_Oxase/DH_mid-dom"/>
</dbReference>
<dbReference type="SUPFAM" id="SSF56645">
    <property type="entry name" value="Acyl-CoA dehydrogenase NM domain-like"/>
    <property type="match status" value="1"/>
</dbReference>
<organism evidence="10">
    <name type="scientific">Salmonella enterica</name>
    <name type="common">Salmonella choleraesuis</name>
    <dbReference type="NCBI Taxonomy" id="28901"/>
    <lineage>
        <taxon>Bacteria</taxon>
        <taxon>Pseudomonadati</taxon>
        <taxon>Pseudomonadota</taxon>
        <taxon>Gammaproteobacteria</taxon>
        <taxon>Enterobacterales</taxon>
        <taxon>Enterobacteriaceae</taxon>
        <taxon>Salmonella</taxon>
    </lineage>
</organism>
<evidence type="ECO:0000259" key="9">
    <source>
        <dbReference type="Pfam" id="PF02771"/>
    </source>
</evidence>
<dbReference type="InterPro" id="IPR006089">
    <property type="entry name" value="Acyl-CoA_DH_CS"/>
</dbReference>
<dbReference type="GO" id="GO:0050660">
    <property type="term" value="F:flavin adenine dinucleotide binding"/>
    <property type="evidence" value="ECO:0007669"/>
    <property type="project" value="InterPro"/>
</dbReference>
<protein>
    <submittedName>
        <fullName evidence="10">Acyl-CoA dehydrogenase</fullName>
        <ecNumber evidence="10">1.3.8.-</ecNumber>
    </submittedName>
</protein>
<accession>A0A619I3C7</accession>
<keyword evidence="5 6" id="KW-0560">Oxidoreductase</keyword>
<evidence type="ECO:0000259" key="8">
    <source>
        <dbReference type="Pfam" id="PF02770"/>
    </source>
</evidence>
<comment type="cofactor">
    <cofactor evidence="1 6">
        <name>FAD</name>
        <dbReference type="ChEBI" id="CHEBI:57692"/>
    </cofactor>
</comment>
<evidence type="ECO:0000256" key="1">
    <source>
        <dbReference type="ARBA" id="ARBA00001974"/>
    </source>
</evidence>
<sequence length="382" mass="42868">MDFSLTEEQELFLTSLKELINRSFSEAYFKRCDETHTYPGKFLTAFVDSGMGLLGIPEEFGGVPADMLTQVLVLEEVARLGAPAYLLTVGQRMRSMLSFGSTLQLAKSAEIALTGVPPYALACTEPQAGSDSSRITTTYTRKNGKVYLNGQKTFITGAKDYPYMLVMARNVEPQNDKDCFTLWWIESGVSGVECHDLHKIGWNMVSNCEVFFNNVELDESDRVGEEGHGFIHMMENFDHDRLVIAAHTLGAAECAFDDAVSYANQRVQFDKTLGEFQLTQLKLAQMAIKIQNMKHYVYRVAWEYDQGLPIRLSSPLCKLYCAQAACEVIDDAMQILGGLGYSNESRLSRLWRDTRASRIGGGTDEIMVHISARQILKQHKTR</sequence>
<comment type="caution">
    <text evidence="10">The sequence shown here is derived from an EMBL/GenBank/DDBJ whole genome shotgun (WGS) entry which is preliminary data.</text>
</comment>